<proteinExistence type="predicted"/>
<protein>
    <recommendedName>
        <fullName evidence="3">Phage integrase SAM-like domain-containing protein</fullName>
    </recommendedName>
</protein>
<sequence>MDTLEVEKIRETDKSTRNMADIYHDFIIKMYENDVVHKLTREDIHAIFENDIIKFKNKEALSSDSTSWLNKVKYLTKWYDFKKRTWKLD</sequence>
<dbReference type="Proteomes" id="UP001176883">
    <property type="component" value="Unassembled WGS sequence"/>
</dbReference>
<evidence type="ECO:0000313" key="1">
    <source>
        <dbReference type="EMBL" id="MDO5970304.1"/>
    </source>
</evidence>
<dbReference type="RefSeq" id="WP_303277995.1">
    <property type="nucleotide sequence ID" value="NZ_JAUOEK010000119.1"/>
</dbReference>
<gene>
    <name evidence="1" type="ORF">Q4Q35_10850</name>
</gene>
<keyword evidence="2" id="KW-1185">Reference proteome</keyword>
<dbReference type="EMBL" id="JAUOEK010000119">
    <property type="protein sequence ID" value="MDO5970304.1"/>
    <property type="molecule type" value="Genomic_DNA"/>
</dbReference>
<reference evidence="1" key="1">
    <citation type="submission" date="2023-07" db="EMBL/GenBank/DDBJ databases">
        <title>Two novel species in the genus Flavivirga.</title>
        <authorList>
            <person name="Kwon K."/>
        </authorList>
    </citation>
    <scope>NUCLEOTIDE SEQUENCE</scope>
    <source>
        <strain evidence="1">KCTC 52353</strain>
    </source>
</reference>
<organism evidence="1 2">
    <name type="scientific">Flavivirga aquimarina</name>
    <dbReference type="NCBI Taxonomy" id="2027862"/>
    <lineage>
        <taxon>Bacteria</taxon>
        <taxon>Pseudomonadati</taxon>
        <taxon>Bacteroidota</taxon>
        <taxon>Flavobacteriia</taxon>
        <taxon>Flavobacteriales</taxon>
        <taxon>Flavobacteriaceae</taxon>
        <taxon>Flavivirga</taxon>
    </lineage>
</organism>
<accession>A0ABT8WAZ3</accession>
<name>A0ABT8WAZ3_9FLAO</name>
<evidence type="ECO:0000313" key="2">
    <source>
        <dbReference type="Proteomes" id="UP001176883"/>
    </source>
</evidence>
<evidence type="ECO:0008006" key="3">
    <source>
        <dbReference type="Google" id="ProtNLM"/>
    </source>
</evidence>
<comment type="caution">
    <text evidence="1">The sequence shown here is derived from an EMBL/GenBank/DDBJ whole genome shotgun (WGS) entry which is preliminary data.</text>
</comment>